<dbReference type="OrthoDB" id="9799670at2"/>
<dbReference type="KEGG" id="ccot:CCAX7_64870"/>
<reference evidence="1 2" key="1">
    <citation type="journal article" date="2019" name="Int. J. Syst. Evol. Microbiol.">
        <title>Capsulimonas corticalis gen. nov., sp. nov., an aerobic capsulated bacterium, of a novel bacterial order, Capsulimonadales ord. nov., of the class Armatimonadia of the phylum Armatimonadetes.</title>
        <authorList>
            <person name="Li J."/>
            <person name="Kudo C."/>
            <person name="Tonouchi A."/>
        </authorList>
    </citation>
    <scope>NUCLEOTIDE SEQUENCE [LARGE SCALE GENOMIC DNA]</scope>
    <source>
        <strain evidence="1 2">AX-7</strain>
    </source>
</reference>
<dbReference type="Proteomes" id="UP000287394">
    <property type="component" value="Chromosome"/>
</dbReference>
<keyword evidence="2" id="KW-1185">Reference proteome</keyword>
<dbReference type="Pfam" id="PF10049">
    <property type="entry name" value="DUF2283"/>
    <property type="match status" value="1"/>
</dbReference>
<dbReference type="EMBL" id="AP025739">
    <property type="protein sequence ID" value="BDI34436.1"/>
    <property type="molecule type" value="Genomic_DNA"/>
</dbReference>
<evidence type="ECO:0000313" key="1">
    <source>
        <dbReference type="EMBL" id="BDI34436.1"/>
    </source>
</evidence>
<sequence length="68" mass="7583">MTKITHNANSDTVSIFFCDTPVKATENRPNGLILYYDGGRRLIGLEILEASKHVAWPHRLELAETSAV</sequence>
<name>A0A402CQM5_9BACT</name>
<proteinExistence type="predicted"/>
<gene>
    <name evidence="1" type="ORF">CCAX7_64870</name>
</gene>
<protein>
    <submittedName>
        <fullName evidence="1">Uncharacterized protein</fullName>
    </submittedName>
</protein>
<accession>A0A402CQM5</accession>
<organism evidence="1 2">
    <name type="scientific">Capsulimonas corticalis</name>
    <dbReference type="NCBI Taxonomy" id="2219043"/>
    <lineage>
        <taxon>Bacteria</taxon>
        <taxon>Bacillati</taxon>
        <taxon>Armatimonadota</taxon>
        <taxon>Armatimonadia</taxon>
        <taxon>Capsulimonadales</taxon>
        <taxon>Capsulimonadaceae</taxon>
        <taxon>Capsulimonas</taxon>
    </lineage>
</organism>
<evidence type="ECO:0000313" key="2">
    <source>
        <dbReference type="Proteomes" id="UP000287394"/>
    </source>
</evidence>
<dbReference type="AlphaFoldDB" id="A0A402CQM5"/>
<dbReference type="InterPro" id="IPR019270">
    <property type="entry name" value="DUF2283"/>
</dbReference>
<dbReference type="RefSeq" id="WP_119319802.1">
    <property type="nucleotide sequence ID" value="NZ_AP025739.1"/>
</dbReference>